<accession>A0ACB7RQN3</accession>
<sequence length="97" mass="10447">MKLIALSCTTTTENPTTPYSEYFASPAAQRPVVSGRRPAHASDSTPNHVATNATSRPPSSSFLSELNLDFEVDRVDYSIEPSTERSSASETSRPGLT</sequence>
<reference evidence="1" key="1">
    <citation type="submission" date="2020-05" db="EMBL/GenBank/DDBJ databases">
        <title>Large-scale comparative analyses of tick genomes elucidate their genetic diversity and vector capacities.</title>
        <authorList>
            <person name="Jia N."/>
            <person name="Wang J."/>
            <person name="Shi W."/>
            <person name="Du L."/>
            <person name="Sun Y."/>
            <person name="Zhan W."/>
            <person name="Jiang J."/>
            <person name="Wang Q."/>
            <person name="Zhang B."/>
            <person name="Ji P."/>
            <person name="Sakyi L.B."/>
            <person name="Cui X."/>
            <person name="Yuan T."/>
            <person name="Jiang B."/>
            <person name="Yang W."/>
            <person name="Lam T.T.-Y."/>
            <person name="Chang Q."/>
            <person name="Ding S."/>
            <person name="Wang X."/>
            <person name="Zhu J."/>
            <person name="Ruan X."/>
            <person name="Zhao L."/>
            <person name="Wei J."/>
            <person name="Que T."/>
            <person name="Du C."/>
            <person name="Cheng J."/>
            <person name="Dai P."/>
            <person name="Han X."/>
            <person name="Huang E."/>
            <person name="Gao Y."/>
            <person name="Liu J."/>
            <person name="Shao H."/>
            <person name="Ye R."/>
            <person name="Li L."/>
            <person name="Wei W."/>
            <person name="Wang X."/>
            <person name="Wang C."/>
            <person name="Yang T."/>
            <person name="Huo Q."/>
            <person name="Li W."/>
            <person name="Guo W."/>
            <person name="Chen H."/>
            <person name="Zhou L."/>
            <person name="Ni X."/>
            <person name="Tian J."/>
            <person name="Zhou Y."/>
            <person name="Sheng Y."/>
            <person name="Liu T."/>
            <person name="Pan Y."/>
            <person name="Xia L."/>
            <person name="Li J."/>
            <person name="Zhao F."/>
            <person name="Cao W."/>
        </authorList>
    </citation>
    <scope>NUCLEOTIDE SEQUENCE</scope>
    <source>
        <strain evidence="1">Hyas-2018</strain>
    </source>
</reference>
<dbReference type="EMBL" id="CM023488">
    <property type="protein sequence ID" value="KAH6924515.1"/>
    <property type="molecule type" value="Genomic_DNA"/>
</dbReference>
<proteinExistence type="predicted"/>
<gene>
    <name evidence="1" type="ORF">HPB50_019006</name>
</gene>
<evidence type="ECO:0000313" key="2">
    <source>
        <dbReference type="Proteomes" id="UP000821845"/>
    </source>
</evidence>
<keyword evidence="2" id="KW-1185">Reference proteome</keyword>
<organism evidence="1 2">
    <name type="scientific">Hyalomma asiaticum</name>
    <name type="common">Tick</name>
    <dbReference type="NCBI Taxonomy" id="266040"/>
    <lineage>
        <taxon>Eukaryota</taxon>
        <taxon>Metazoa</taxon>
        <taxon>Ecdysozoa</taxon>
        <taxon>Arthropoda</taxon>
        <taxon>Chelicerata</taxon>
        <taxon>Arachnida</taxon>
        <taxon>Acari</taxon>
        <taxon>Parasitiformes</taxon>
        <taxon>Ixodida</taxon>
        <taxon>Ixodoidea</taxon>
        <taxon>Ixodidae</taxon>
        <taxon>Hyalomminae</taxon>
        <taxon>Hyalomma</taxon>
    </lineage>
</organism>
<dbReference type="Proteomes" id="UP000821845">
    <property type="component" value="Chromosome 8"/>
</dbReference>
<comment type="caution">
    <text evidence="1">The sequence shown here is derived from an EMBL/GenBank/DDBJ whole genome shotgun (WGS) entry which is preliminary data.</text>
</comment>
<name>A0ACB7RQN3_HYAAI</name>
<evidence type="ECO:0000313" key="1">
    <source>
        <dbReference type="EMBL" id="KAH6924515.1"/>
    </source>
</evidence>
<protein>
    <submittedName>
        <fullName evidence="1">Uncharacterized protein</fullName>
    </submittedName>
</protein>